<comment type="caution">
    <text evidence="2">The sequence shown here is derived from an EMBL/GenBank/DDBJ whole genome shotgun (WGS) entry which is preliminary data.</text>
</comment>
<dbReference type="Proteomes" id="UP000824073">
    <property type="component" value="Unassembled WGS sequence"/>
</dbReference>
<evidence type="ECO:0000313" key="2">
    <source>
        <dbReference type="EMBL" id="HIU42670.1"/>
    </source>
</evidence>
<gene>
    <name evidence="2" type="ORF">IAB67_00040</name>
</gene>
<keyword evidence="1" id="KW-1133">Transmembrane helix</keyword>
<protein>
    <recommendedName>
        <fullName evidence="4">ABC-transporter type IV</fullName>
    </recommendedName>
</protein>
<dbReference type="EMBL" id="DVMR01000001">
    <property type="protein sequence ID" value="HIU42670.1"/>
    <property type="molecule type" value="Genomic_DNA"/>
</dbReference>
<dbReference type="AlphaFoldDB" id="A0A9D1LK87"/>
<dbReference type="Pfam" id="PF06541">
    <property type="entry name" value="ABC_trans_CmpB"/>
    <property type="match status" value="1"/>
</dbReference>
<reference evidence="2" key="1">
    <citation type="submission" date="2020-10" db="EMBL/GenBank/DDBJ databases">
        <authorList>
            <person name="Gilroy R."/>
        </authorList>
    </citation>
    <scope>NUCLEOTIDE SEQUENCE</scope>
    <source>
        <strain evidence="2">CHK191-8634</strain>
    </source>
</reference>
<accession>A0A9D1LK87</accession>
<feature type="transmembrane region" description="Helical" evidence="1">
    <location>
        <begin position="7"/>
        <end position="25"/>
    </location>
</feature>
<dbReference type="InterPro" id="IPR010540">
    <property type="entry name" value="CmpB_TMEM229"/>
</dbReference>
<sequence>MKRKREYAETALVGGIGYCLLEMIWRGRTHWSMALAGGACFAAAHGINGLFPRASLWRRCLMGAAVITAVEWTAGRLFNQRYQVWDYRARRGNINGQICLLYSALWFLLCIPLCALSRAIRKKCSPSAPGSC</sequence>
<name>A0A9D1LK87_9CLOT</name>
<evidence type="ECO:0000313" key="3">
    <source>
        <dbReference type="Proteomes" id="UP000824073"/>
    </source>
</evidence>
<feature type="transmembrane region" description="Helical" evidence="1">
    <location>
        <begin position="31"/>
        <end position="51"/>
    </location>
</feature>
<evidence type="ECO:0008006" key="4">
    <source>
        <dbReference type="Google" id="ProtNLM"/>
    </source>
</evidence>
<keyword evidence="1" id="KW-0472">Membrane</keyword>
<organism evidence="2 3">
    <name type="scientific">Candidatus Ventrousia excrementavium</name>
    <dbReference type="NCBI Taxonomy" id="2840961"/>
    <lineage>
        <taxon>Bacteria</taxon>
        <taxon>Bacillati</taxon>
        <taxon>Bacillota</taxon>
        <taxon>Clostridia</taxon>
        <taxon>Eubacteriales</taxon>
        <taxon>Clostridiaceae</taxon>
        <taxon>Clostridiaceae incertae sedis</taxon>
        <taxon>Candidatus Ventrousia</taxon>
    </lineage>
</organism>
<reference evidence="2" key="2">
    <citation type="journal article" date="2021" name="PeerJ">
        <title>Extensive microbial diversity within the chicken gut microbiome revealed by metagenomics and culture.</title>
        <authorList>
            <person name="Gilroy R."/>
            <person name="Ravi A."/>
            <person name="Getino M."/>
            <person name="Pursley I."/>
            <person name="Horton D.L."/>
            <person name="Alikhan N.F."/>
            <person name="Baker D."/>
            <person name="Gharbi K."/>
            <person name="Hall N."/>
            <person name="Watson M."/>
            <person name="Adriaenssens E.M."/>
            <person name="Foster-Nyarko E."/>
            <person name="Jarju S."/>
            <person name="Secka A."/>
            <person name="Antonio M."/>
            <person name="Oren A."/>
            <person name="Chaudhuri R.R."/>
            <person name="La Ragione R."/>
            <person name="Hildebrand F."/>
            <person name="Pallen M.J."/>
        </authorList>
    </citation>
    <scope>NUCLEOTIDE SEQUENCE</scope>
    <source>
        <strain evidence="2">CHK191-8634</strain>
    </source>
</reference>
<keyword evidence="1" id="KW-0812">Transmembrane</keyword>
<evidence type="ECO:0000256" key="1">
    <source>
        <dbReference type="SAM" id="Phobius"/>
    </source>
</evidence>
<proteinExistence type="predicted"/>
<feature type="transmembrane region" description="Helical" evidence="1">
    <location>
        <begin position="94"/>
        <end position="116"/>
    </location>
</feature>